<dbReference type="PANTHER" id="PTHR12751">
    <property type="entry name" value="PHOSPHATASE AND ACTIN REGULATOR PHACTR"/>
    <property type="match status" value="1"/>
</dbReference>
<keyword evidence="3" id="KW-1185">Reference proteome</keyword>
<proteinExistence type="predicted"/>
<dbReference type="OrthoDB" id="5563016at2759"/>
<dbReference type="GO" id="GO:0003779">
    <property type="term" value="F:actin binding"/>
    <property type="evidence" value="ECO:0007669"/>
    <property type="project" value="TreeGrafter"/>
</dbReference>
<dbReference type="Proteomes" id="UP000594262">
    <property type="component" value="Unplaced"/>
</dbReference>
<reference evidence="2" key="1">
    <citation type="submission" date="2021-01" db="UniProtKB">
        <authorList>
            <consortium name="EnsemblMetazoa"/>
        </authorList>
    </citation>
    <scope>IDENTIFICATION</scope>
</reference>
<sequence>MSDIATCPVYQTALHFSRNLATARTYIWNTLAILSRGPFGYLSETHVLDFLILTFYVMTDILYAFYTDTNSRKLDVNVNNDENNNNVNSVHITATSRHHKKLSTVNIYVNNRKQDLSYSEFIERIKIVYKRQRLSRRPTIKELRKKKIIGFNEYVEVFEVQEYDRRADKPWTRLTPKDKASIRKELNEYKEYEMDVHEESKIYTRFHRP</sequence>
<evidence type="ECO:0000313" key="2">
    <source>
        <dbReference type="EnsemblMetazoa" id="CLYHEMP019748.2"/>
    </source>
</evidence>
<name>A0A7M5X8W9_9CNID</name>
<accession>A0A7M5X8W9</accession>
<dbReference type="AlphaFoldDB" id="A0A7M5X8W9"/>
<dbReference type="EnsemblMetazoa" id="CLYHEMT019748.2">
    <property type="protein sequence ID" value="CLYHEMP019748.2"/>
    <property type="gene ID" value="CLYHEMG019748"/>
</dbReference>
<dbReference type="GO" id="GO:0030036">
    <property type="term" value="P:actin cytoskeleton organization"/>
    <property type="evidence" value="ECO:0007669"/>
    <property type="project" value="TreeGrafter"/>
</dbReference>
<dbReference type="PANTHER" id="PTHR12751:SF18">
    <property type="entry name" value="PHOSPHATASE AND ACTIN REGULATOR 1"/>
    <property type="match status" value="1"/>
</dbReference>
<evidence type="ECO:0000256" key="1">
    <source>
        <dbReference type="SAM" id="Phobius"/>
    </source>
</evidence>
<keyword evidence="1" id="KW-1133">Transmembrane helix</keyword>
<feature type="transmembrane region" description="Helical" evidence="1">
    <location>
        <begin position="47"/>
        <end position="66"/>
    </location>
</feature>
<keyword evidence="1" id="KW-0472">Membrane</keyword>
<protein>
    <submittedName>
        <fullName evidence="2">Uncharacterized protein</fullName>
    </submittedName>
</protein>
<organism evidence="2 3">
    <name type="scientific">Clytia hemisphaerica</name>
    <dbReference type="NCBI Taxonomy" id="252671"/>
    <lineage>
        <taxon>Eukaryota</taxon>
        <taxon>Metazoa</taxon>
        <taxon>Cnidaria</taxon>
        <taxon>Hydrozoa</taxon>
        <taxon>Hydroidolina</taxon>
        <taxon>Leptothecata</taxon>
        <taxon>Obeliida</taxon>
        <taxon>Clytiidae</taxon>
        <taxon>Clytia</taxon>
    </lineage>
</organism>
<evidence type="ECO:0000313" key="3">
    <source>
        <dbReference type="Proteomes" id="UP000594262"/>
    </source>
</evidence>
<dbReference type="Gene3D" id="6.10.140.2130">
    <property type="match status" value="1"/>
</dbReference>
<keyword evidence="1" id="KW-0812">Transmembrane</keyword>